<dbReference type="InterPro" id="IPR012223">
    <property type="entry name" value="TEII"/>
</dbReference>
<evidence type="ECO:0000313" key="5">
    <source>
        <dbReference type="Proteomes" id="UP000095705"/>
    </source>
</evidence>
<dbReference type="SMART" id="SM00824">
    <property type="entry name" value="PKS_TE"/>
    <property type="match status" value="1"/>
</dbReference>
<keyword evidence="5" id="KW-1185">Reference proteome</keyword>
<proteinExistence type="inferred from homology"/>
<dbReference type="InterPro" id="IPR001031">
    <property type="entry name" value="Thioesterase"/>
</dbReference>
<dbReference type="InterPro" id="IPR029058">
    <property type="entry name" value="AB_hydrolase_fold"/>
</dbReference>
<evidence type="ECO:0000256" key="2">
    <source>
        <dbReference type="ARBA" id="ARBA00022801"/>
    </source>
</evidence>
<dbReference type="GO" id="GO:0008610">
    <property type="term" value="P:lipid biosynthetic process"/>
    <property type="evidence" value="ECO:0007669"/>
    <property type="project" value="TreeGrafter"/>
</dbReference>
<dbReference type="InterPro" id="IPR020802">
    <property type="entry name" value="TesA-like"/>
</dbReference>
<reference evidence="4 5" key="1">
    <citation type="submission" date="2016-08" db="EMBL/GenBank/DDBJ databases">
        <title>The complete genome of Streptomyces subrutilus 10-1-1.</title>
        <authorList>
            <person name="Chen X."/>
        </authorList>
    </citation>
    <scope>NUCLEOTIDE SEQUENCE [LARGE SCALE GENOMIC DNA]</scope>
    <source>
        <strain evidence="4 5">10-1-1</strain>
    </source>
</reference>
<name>A0A1E5P030_9ACTN</name>
<dbReference type="STRING" id="36818.BGK67_33230"/>
<comment type="similarity">
    <text evidence="1">Belongs to the thioesterase family.</text>
</comment>
<organism evidence="4 5">
    <name type="scientific">Streptomyces subrutilus</name>
    <dbReference type="NCBI Taxonomy" id="36818"/>
    <lineage>
        <taxon>Bacteria</taxon>
        <taxon>Bacillati</taxon>
        <taxon>Actinomycetota</taxon>
        <taxon>Actinomycetes</taxon>
        <taxon>Kitasatosporales</taxon>
        <taxon>Streptomycetaceae</taxon>
        <taxon>Streptomyces</taxon>
    </lineage>
</organism>
<sequence length="254" mass="27372">MNGPSGDPEWFRVFSPAPDAAVRLVCLPHAGGSASFYFPVAKALSPSVEVLAVQYPGRQDRRMEPLVEDIGTLADRIAEELTAYRDTPLALFGHSMGAVTGFEVAQRLEARGDGLVELFVSGRRAPSASRAERWHDASDAQLVAEIKSHRAAGSELLDDPEMRAMLLPTIRADYKAVETHVYRPGAAVRCPVTAFTGDADPKVTVDEALAWRDHTSGDFHSEVFTGGHFYLSDHTAAVLRTVSARLTASLAGAV</sequence>
<protein>
    <submittedName>
        <fullName evidence="4">Oleoyl-ACP hydrolase</fullName>
    </submittedName>
</protein>
<dbReference type="PANTHER" id="PTHR11487:SF0">
    <property type="entry name" value="S-ACYL FATTY ACID SYNTHASE THIOESTERASE, MEDIUM CHAIN"/>
    <property type="match status" value="1"/>
</dbReference>
<dbReference type="Pfam" id="PF00975">
    <property type="entry name" value="Thioesterase"/>
    <property type="match status" value="1"/>
</dbReference>
<dbReference type="RefSeq" id="WP_069924460.1">
    <property type="nucleotide sequence ID" value="NZ_MEHK01000002.1"/>
</dbReference>
<dbReference type="AlphaFoldDB" id="A0A1E5P030"/>
<evidence type="ECO:0000313" key="4">
    <source>
        <dbReference type="EMBL" id="OEJ22410.1"/>
    </source>
</evidence>
<dbReference type="EMBL" id="MEHK01000002">
    <property type="protein sequence ID" value="OEJ22410.1"/>
    <property type="molecule type" value="Genomic_DNA"/>
</dbReference>
<comment type="caution">
    <text evidence="4">The sequence shown here is derived from an EMBL/GenBank/DDBJ whole genome shotgun (WGS) entry which is preliminary data.</text>
</comment>
<dbReference type="SUPFAM" id="SSF53474">
    <property type="entry name" value="alpha/beta-Hydrolases"/>
    <property type="match status" value="1"/>
</dbReference>
<dbReference type="Proteomes" id="UP000095705">
    <property type="component" value="Unassembled WGS sequence"/>
</dbReference>
<dbReference type="PANTHER" id="PTHR11487">
    <property type="entry name" value="THIOESTERASE"/>
    <property type="match status" value="1"/>
</dbReference>
<feature type="domain" description="Thioesterase TesA-like" evidence="3">
    <location>
        <begin position="25"/>
        <end position="246"/>
    </location>
</feature>
<dbReference type="OrthoDB" id="8480037at2"/>
<dbReference type="GO" id="GO:0016787">
    <property type="term" value="F:hydrolase activity"/>
    <property type="evidence" value="ECO:0007669"/>
    <property type="project" value="UniProtKB-KW"/>
</dbReference>
<accession>A0A1E5P030</accession>
<evidence type="ECO:0000259" key="3">
    <source>
        <dbReference type="SMART" id="SM00824"/>
    </source>
</evidence>
<gene>
    <name evidence="4" type="ORF">BGK67_33230</name>
</gene>
<evidence type="ECO:0000256" key="1">
    <source>
        <dbReference type="ARBA" id="ARBA00007169"/>
    </source>
</evidence>
<dbReference type="Gene3D" id="3.40.50.1820">
    <property type="entry name" value="alpha/beta hydrolase"/>
    <property type="match status" value="1"/>
</dbReference>
<keyword evidence="2 4" id="KW-0378">Hydrolase</keyword>